<dbReference type="GO" id="GO:0030170">
    <property type="term" value="F:pyridoxal phosphate binding"/>
    <property type="evidence" value="ECO:0007669"/>
    <property type="project" value="UniProtKB-UniRule"/>
</dbReference>
<evidence type="ECO:0000256" key="5">
    <source>
        <dbReference type="PIRSR" id="PIRSR600821-50"/>
    </source>
</evidence>
<dbReference type="PROSITE" id="PS00395">
    <property type="entry name" value="ALANINE_RACEMASE"/>
    <property type="match status" value="1"/>
</dbReference>
<dbReference type="GO" id="GO:0030632">
    <property type="term" value="P:D-alanine biosynthetic process"/>
    <property type="evidence" value="ECO:0007669"/>
    <property type="project" value="UniProtKB-UniRule"/>
</dbReference>
<dbReference type="EC" id="5.1.1.1" evidence="4"/>
<reference evidence="9" key="1">
    <citation type="journal article" date="2014" name="Sci. Data">
        <title>Genomes of diverse isolates of the marine cyanobacterium Prochlorococcus.</title>
        <authorList>
            <person name="Biller S."/>
            <person name="Berube P."/>
            <person name="Thompson J."/>
            <person name="Kelly L."/>
            <person name="Roggensack S."/>
            <person name="Awad L."/>
            <person name="Roache-Johnson K."/>
            <person name="Ding H."/>
            <person name="Giovannoni S.J."/>
            <person name="Moore L.R."/>
            <person name="Chisholm S.W."/>
        </authorList>
    </citation>
    <scope>NUCLEOTIDE SEQUENCE [LARGE SCALE GENOMIC DNA]</scope>
    <source>
        <strain evidence="9">PAC1</strain>
    </source>
</reference>
<dbReference type="UniPathway" id="UPA00042">
    <property type="reaction ID" value="UER00497"/>
</dbReference>
<dbReference type="PANTHER" id="PTHR30511:SF0">
    <property type="entry name" value="ALANINE RACEMASE, CATABOLIC-RELATED"/>
    <property type="match status" value="1"/>
</dbReference>
<dbReference type="NCBIfam" id="TIGR00492">
    <property type="entry name" value="alr"/>
    <property type="match status" value="1"/>
</dbReference>
<evidence type="ECO:0000313" key="9">
    <source>
        <dbReference type="Proteomes" id="UP000030392"/>
    </source>
</evidence>
<proteinExistence type="inferred from homology"/>
<dbReference type="SUPFAM" id="SSF51419">
    <property type="entry name" value="PLP-binding barrel"/>
    <property type="match status" value="1"/>
</dbReference>
<accession>A0A0A2C950</accession>
<dbReference type="InterPro" id="IPR029066">
    <property type="entry name" value="PLP-binding_barrel"/>
</dbReference>
<dbReference type="AlphaFoldDB" id="A0A0A2C950"/>
<feature type="active site" description="Proton acceptor; specific for L-alanine" evidence="4">
    <location>
        <position position="320"/>
    </location>
</feature>
<feature type="modified residue" description="N6-(pyridoxal phosphate)lysine" evidence="4 5">
    <location>
        <position position="88"/>
    </location>
</feature>
<evidence type="ECO:0000256" key="6">
    <source>
        <dbReference type="PIRSR" id="PIRSR600821-52"/>
    </source>
</evidence>
<comment type="similarity">
    <text evidence="4">Belongs to the alanine racemase family.</text>
</comment>
<keyword evidence="2 4" id="KW-0663">Pyridoxal phosphate</keyword>
<dbReference type="PANTHER" id="PTHR30511">
    <property type="entry name" value="ALANINE RACEMASE"/>
    <property type="match status" value="1"/>
</dbReference>
<comment type="caution">
    <text evidence="8">The sequence shown here is derived from an EMBL/GenBank/DDBJ whole genome shotgun (WGS) entry which is preliminary data.</text>
</comment>
<dbReference type="InterPro" id="IPR011079">
    <property type="entry name" value="Ala_racemase_C"/>
</dbReference>
<dbReference type="EMBL" id="JNAX01000004">
    <property type="protein sequence ID" value="KGG22032.1"/>
    <property type="molecule type" value="Genomic_DNA"/>
</dbReference>
<dbReference type="Gene3D" id="2.40.37.10">
    <property type="entry name" value="Lyase, Ornithine Decarboxylase, Chain A, domain 1"/>
    <property type="match status" value="1"/>
</dbReference>
<dbReference type="Pfam" id="PF01168">
    <property type="entry name" value="Ala_racemase_N"/>
    <property type="match status" value="1"/>
</dbReference>
<dbReference type="HAMAP" id="MF_01201">
    <property type="entry name" value="Ala_racemase"/>
    <property type="match status" value="1"/>
</dbReference>
<dbReference type="CDD" id="cd00430">
    <property type="entry name" value="PLPDE_III_AR"/>
    <property type="match status" value="1"/>
</dbReference>
<evidence type="ECO:0000256" key="1">
    <source>
        <dbReference type="ARBA" id="ARBA00001933"/>
    </source>
</evidence>
<dbReference type="GO" id="GO:0005829">
    <property type="term" value="C:cytosol"/>
    <property type="evidence" value="ECO:0007669"/>
    <property type="project" value="TreeGrafter"/>
</dbReference>
<dbReference type="FunFam" id="3.20.20.10:FF:000002">
    <property type="entry name" value="Alanine racemase"/>
    <property type="match status" value="1"/>
</dbReference>
<dbReference type="Pfam" id="PF00842">
    <property type="entry name" value="Ala_racemase_C"/>
    <property type="match status" value="1"/>
</dbReference>
<feature type="binding site" evidence="4 6">
    <location>
        <position position="368"/>
    </location>
    <ligand>
        <name>substrate</name>
    </ligand>
</feature>
<dbReference type="InterPro" id="IPR020622">
    <property type="entry name" value="Ala_racemase_pyridoxalP-BS"/>
</dbReference>
<dbReference type="InterPro" id="IPR000821">
    <property type="entry name" value="Ala_racemase"/>
</dbReference>
<gene>
    <name evidence="8" type="ORF">EV03_0351</name>
</gene>
<dbReference type="InterPro" id="IPR009006">
    <property type="entry name" value="Ala_racemase/Decarboxylase_C"/>
</dbReference>
<evidence type="ECO:0000256" key="3">
    <source>
        <dbReference type="ARBA" id="ARBA00023235"/>
    </source>
</evidence>
<feature type="active site" description="Proton acceptor; specific for D-alanine" evidence="4">
    <location>
        <position position="88"/>
    </location>
</feature>
<comment type="cofactor">
    <cofactor evidence="1 4 5">
        <name>pyridoxal 5'-phosphate</name>
        <dbReference type="ChEBI" id="CHEBI:597326"/>
    </cofactor>
</comment>
<sequence length="427" mass="46969">MQASYLSGMLVVLTPSCSFPYYIDWMQSMSKINRSERSFTFGGLTENVISPDPRSRAWVEVDSKNIENNARVLKNFIGDDCSLMAVVKADGYGHGAETVAKSALTGGADSLGVATLEEGIQLRNAGLKCQILILGNLINSEELYSSFCWDLIPTISGIREAIICNNIAENKNKKFFIHLKVDTGMTRLGCDCDEVKDLISKIDYLENISLKGIYSHLAIADKDLEKNTKLNFTQIQVTRFEKVLKDLGAKNKSLCRHLANSAGTLSDSRLHFDMVRVGLSLYGYFPVNDFESDLRLKPALKVKSRVTLVREVEKGIGVGYGHFFKTKKKSKLAVVAIGYADGVSRNLSGKISASIDGVLVPQVGAIAMDQMVFDITDKPDIKTGQVLTLLGTDGEVCISPQNWCDLSGSIPWEVLCGFRNRLPRVVT</sequence>
<comment type="pathway">
    <text evidence="4">Amino-acid biosynthesis; D-alanine biosynthesis; D-alanine from L-alanine: step 1/1.</text>
</comment>
<keyword evidence="3 4" id="KW-0413">Isomerase</keyword>
<name>A0A0A2C950_PROMR</name>
<dbReference type="SUPFAM" id="SSF50621">
    <property type="entry name" value="Alanine racemase C-terminal domain-like"/>
    <property type="match status" value="1"/>
</dbReference>
<comment type="catalytic activity">
    <reaction evidence="4">
        <text>L-alanine = D-alanine</text>
        <dbReference type="Rhea" id="RHEA:20249"/>
        <dbReference type="ChEBI" id="CHEBI:57416"/>
        <dbReference type="ChEBI" id="CHEBI:57972"/>
        <dbReference type="EC" id="5.1.1.1"/>
    </reaction>
</comment>
<dbReference type="Proteomes" id="UP000030392">
    <property type="component" value="Unassembled WGS sequence"/>
</dbReference>
<feature type="domain" description="Alanine racemase C-terminal" evidence="7">
    <location>
        <begin position="299"/>
        <end position="427"/>
    </location>
</feature>
<evidence type="ECO:0000256" key="2">
    <source>
        <dbReference type="ARBA" id="ARBA00022898"/>
    </source>
</evidence>
<comment type="function">
    <text evidence="4">Catalyzes the interconversion of L-alanine and D-alanine. May also act on other amino acids.</text>
</comment>
<dbReference type="SMART" id="SM01005">
    <property type="entry name" value="Ala_racemase_C"/>
    <property type="match status" value="1"/>
</dbReference>
<dbReference type="GO" id="GO:0008784">
    <property type="term" value="F:alanine racemase activity"/>
    <property type="evidence" value="ECO:0007669"/>
    <property type="project" value="UniProtKB-UniRule"/>
</dbReference>
<evidence type="ECO:0000256" key="4">
    <source>
        <dbReference type="HAMAP-Rule" id="MF_01201"/>
    </source>
</evidence>
<evidence type="ECO:0000259" key="7">
    <source>
        <dbReference type="SMART" id="SM01005"/>
    </source>
</evidence>
<dbReference type="InterPro" id="IPR001608">
    <property type="entry name" value="Ala_racemase_N"/>
</dbReference>
<dbReference type="Gene3D" id="3.20.20.10">
    <property type="entry name" value="Alanine racemase"/>
    <property type="match status" value="1"/>
</dbReference>
<evidence type="ECO:0000313" key="8">
    <source>
        <dbReference type="EMBL" id="KGG22032.1"/>
    </source>
</evidence>
<protein>
    <recommendedName>
        <fullName evidence="4">Alanine racemase</fullName>
        <ecNumber evidence="4">5.1.1.1</ecNumber>
    </recommendedName>
</protein>
<feature type="binding site" evidence="4 6">
    <location>
        <position position="187"/>
    </location>
    <ligand>
        <name>substrate</name>
    </ligand>
</feature>
<organism evidence="8 9">
    <name type="scientific">Prochlorococcus marinus str. PAC1</name>
    <dbReference type="NCBI Taxonomy" id="59924"/>
    <lineage>
        <taxon>Bacteria</taxon>
        <taxon>Bacillati</taxon>
        <taxon>Cyanobacteriota</taxon>
        <taxon>Cyanophyceae</taxon>
        <taxon>Synechococcales</taxon>
        <taxon>Prochlorococcaceae</taxon>
        <taxon>Prochlorococcus</taxon>
    </lineage>
</organism>
<dbReference type="PRINTS" id="PR00992">
    <property type="entry name" value="ALARACEMASE"/>
</dbReference>